<feature type="domain" description="4-fold beta flower" evidence="2">
    <location>
        <begin position="3"/>
        <end position="92"/>
    </location>
</feature>
<evidence type="ECO:0000313" key="4">
    <source>
        <dbReference type="Proteomes" id="UP000241167"/>
    </source>
</evidence>
<evidence type="ECO:0000256" key="1">
    <source>
        <dbReference type="SAM" id="MobiDB-lite"/>
    </source>
</evidence>
<organism evidence="3 4">
    <name type="scientific">Allosphingosinicella deserti</name>
    <dbReference type="NCBI Taxonomy" id="2116704"/>
    <lineage>
        <taxon>Bacteria</taxon>
        <taxon>Pseudomonadati</taxon>
        <taxon>Pseudomonadota</taxon>
        <taxon>Alphaproteobacteria</taxon>
        <taxon>Sphingomonadales</taxon>
        <taxon>Sphingomonadaceae</taxon>
        <taxon>Allosphingosinicella</taxon>
    </lineage>
</organism>
<comment type="caution">
    <text evidence="3">The sequence shown here is derived from an EMBL/GenBank/DDBJ whole genome shotgun (WGS) entry which is preliminary data.</text>
</comment>
<dbReference type="EMBL" id="PXYI01000006">
    <property type="protein sequence ID" value="PSJ38444.1"/>
    <property type="molecule type" value="Genomic_DNA"/>
</dbReference>
<proteinExistence type="predicted"/>
<accession>A0A2P7QKE5</accession>
<evidence type="ECO:0000259" key="2">
    <source>
        <dbReference type="Pfam" id="PF21784"/>
    </source>
</evidence>
<dbReference type="AlphaFoldDB" id="A0A2P7QKE5"/>
<dbReference type="RefSeq" id="WP_106514513.1">
    <property type="nucleotide sequence ID" value="NZ_PXYI01000006.1"/>
</dbReference>
<name>A0A2P7QKE5_9SPHN</name>
<dbReference type="OrthoDB" id="8241643at2"/>
<feature type="region of interest" description="Disordered" evidence="1">
    <location>
        <begin position="67"/>
        <end position="86"/>
    </location>
</feature>
<reference evidence="3 4" key="1">
    <citation type="submission" date="2018-03" db="EMBL/GenBank/DDBJ databases">
        <title>The draft genome of Sphingosinicella sp. GL-C-18.</title>
        <authorList>
            <person name="Liu L."/>
            <person name="Li L."/>
            <person name="Liang L."/>
            <person name="Zhang X."/>
            <person name="Wang T."/>
        </authorList>
    </citation>
    <scope>NUCLEOTIDE SEQUENCE [LARGE SCALE GENOMIC DNA]</scope>
    <source>
        <strain evidence="3 4">GL-C-18</strain>
    </source>
</reference>
<sequence length="111" mass="12003">MRAYTARMADCIYTSDGQPQGFRLSGHIYALDGKPIGRVFAEKAYRLDGTYVGAVVNNMVVDKPNVSRRSMPAAPPPAPAVPPHGLASRRPVCESFPDCFDLLLDKAPDPA</sequence>
<feature type="compositionally biased region" description="Pro residues" evidence="1">
    <location>
        <begin position="73"/>
        <end position="82"/>
    </location>
</feature>
<keyword evidence="4" id="KW-1185">Reference proteome</keyword>
<dbReference type="Proteomes" id="UP000241167">
    <property type="component" value="Unassembled WGS sequence"/>
</dbReference>
<dbReference type="InterPro" id="IPR048911">
    <property type="entry name" value="Bflower"/>
</dbReference>
<dbReference type="Pfam" id="PF21784">
    <property type="entry name" value="Bflower"/>
    <property type="match status" value="1"/>
</dbReference>
<protein>
    <recommendedName>
        <fullName evidence="2">4-fold beta flower domain-containing protein</fullName>
    </recommendedName>
</protein>
<evidence type="ECO:0000313" key="3">
    <source>
        <dbReference type="EMBL" id="PSJ38444.1"/>
    </source>
</evidence>
<gene>
    <name evidence="3" type="ORF">C7I55_18575</name>
</gene>